<dbReference type="Pfam" id="PF07833">
    <property type="entry name" value="Cu_amine_oxidN1"/>
    <property type="match status" value="1"/>
</dbReference>
<dbReference type="Gene3D" id="3.30.457.10">
    <property type="entry name" value="Copper amine oxidase-like, N-terminal domain"/>
    <property type="match status" value="1"/>
</dbReference>
<evidence type="ECO:0000256" key="1">
    <source>
        <dbReference type="SAM" id="SignalP"/>
    </source>
</evidence>
<name>A0A1D8GGE3_9FIRM</name>
<evidence type="ECO:0000313" key="4">
    <source>
        <dbReference type="Proteomes" id="UP000095743"/>
    </source>
</evidence>
<dbReference type="RefSeq" id="WP_069976153.1">
    <property type="nucleotide sequence ID" value="NZ_CP017269.1"/>
</dbReference>
<proteinExistence type="predicted"/>
<dbReference type="EMBL" id="CP017269">
    <property type="protein sequence ID" value="AOT69946.1"/>
    <property type="molecule type" value="Genomic_DNA"/>
</dbReference>
<feature type="signal peptide" evidence="1">
    <location>
        <begin position="1"/>
        <end position="25"/>
    </location>
</feature>
<dbReference type="KEGG" id="gfe:Gferi_10330"/>
<dbReference type="Proteomes" id="UP000095743">
    <property type="component" value="Chromosome"/>
</dbReference>
<dbReference type="STRING" id="1424294.Gferi_10330"/>
<keyword evidence="1" id="KW-0732">Signal</keyword>
<sequence length="304" mass="34093">MKKKKIMSLVLCSLLAVLVPFTVFGQIENNNCYQCTIDLELTDFDNGEYWIQKITYENGATTTINPVDRFTFLMINNNFIPNVDIRNEKGYSLAPIRLISEELGGQVEWDKEKNAAFIQYKNNEIILNAGDENAVINGKTVVLPAAAQIVDDRMYVPLRAVAEAFSADINYNINGIMPFGNPLISIDTRIKKVTKEEAVKLAGAAMEQAYTTFLKNDRYVDGTDSSNKVLAEIRQKIDHIKYKDELAGYWILEGPYEILVDKSTGALFFKYGTNGTGGSASYMEGIYPVDVNDIDVFTRDYFAG</sequence>
<dbReference type="InterPro" id="IPR036582">
    <property type="entry name" value="Mao_N_sf"/>
</dbReference>
<dbReference type="OrthoDB" id="9812811at2"/>
<gene>
    <name evidence="3" type="ORF">Gferi_10330</name>
</gene>
<organism evidence="3 4">
    <name type="scientific">Geosporobacter ferrireducens</name>
    <dbReference type="NCBI Taxonomy" id="1424294"/>
    <lineage>
        <taxon>Bacteria</taxon>
        <taxon>Bacillati</taxon>
        <taxon>Bacillota</taxon>
        <taxon>Clostridia</taxon>
        <taxon>Peptostreptococcales</taxon>
        <taxon>Thermotaleaceae</taxon>
        <taxon>Geosporobacter</taxon>
    </lineage>
</organism>
<dbReference type="SUPFAM" id="SSF55383">
    <property type="entry name" value="Copper amine oxidase, domain N"/>
    <property type="match status" value="1"/>
</dbReference>
<accession>A0A1D8GGE3</accession>
<reference evidence="3 4" key="1">
    <citation type="submission" date="2016-09" db="EMBL/GenBank/DDBJ databases">
        <title>Genomic analysis reveals versatility of anaerobic energy metabolism of Geosporobacter ferrireducens IRF9 of phylum Firmicutes.</title>
        <authorList>
            <person name="Kim S.-J."/>
        </authorList>
    </citation>
    <scope>NUCLEOTIDE SEQUENCE [LARGE SCALE GENOMIC DNA]</scope>
    <source>
        <strain evidence="3 4">IRF9</strain>
    </source>
</reference>
<feature type="domain" description="Copper amine oxidase-like N-terminal" evidence="2">
    <location>
        <begin position="86"/>
        <end position="173"/>
    </location>
</feature>
<dbReference type="InterPro" id="IPR012854">
    <property type="entry name" value="Cu_amine_oxidase-like_N"/>
</dbReference>
<evidence type="ECO:0000259" key="2">
    <source>
        <dbReference type="Pfam" id="PF07833"/>
    </source>
</evidence>
<keyword evidence="4" id="KW-1185">Reference proteome</keyword>
<evidence type="ECO:0000313" key="3">
    <source>
        <dbReference type="EMBL" id="AOT69946.1"/>
    </source>
</evidence>
<feature type="chain" id="PRO_5009107404" description="Copper amine oxidase-like N-terminal domain-containing protein" evidence="1">
    <location>
        <begin position="26"/>
        <end position="304"/>
    </location>
</feature>
<dbReference type="AlphaFoldDB" id="A0A1D8GGE3"/>
<protein>
    <recommendedName>
        <fullName evidence="2">Copper amine oxidase-like N-terminal domain-containing protein</fullName>
    </recommendedName>
</protein>